<dbReference type="EMBL" id="CAJVQC010121494">
    <property type="protein sequence ID" value="CAG8838742.1"/>
    <property type="molecule type" value="Genomic_DNA"/>
</dbReference>
<comment type="caution">
    <text evidence="1">The sequence shown here is derived from an EMBL/GenBank/DDBJ whole genome shotgun (WGS) entry which is preliminary data.</text>
</comment>
<feature type="non-terminal residue" evidence="1">
    <location>
        <position position="126"/>
    </location>
</feature>
<gene>
    <name evidence="1" type="ORF">RPERSI_LOCUS30789</name>
</gene>
<keyword evidence="2" id="KW-1185">Reference proteome</keyword>
<accession>A0ACA9SHK2</accession>
<organism evidence="1 2">
    <name type="scientific">Racocetra persica</name>
    <dbReference type="NCBI Taxonomy" id="160502"/>
    <lineage>
        <taxon>Eukaryota</taxon>
        <taxon>Fungi</taxon>
        <taxon>Fungi incertae sedis</taxon>
        <taxon>Mucoromycota</taxon>
        <taxon>Glomeromycotina</taxon>
        <taxon>Glomeromycetes</taxon>
        <taxon>Diversisporales</taxon>
        <taxon>Gigasporaceae</taxon>
        <taxon>Racocetra</taxon>
    </lineage>
</organism>
<name>A0ACA9SHK2_9GLOM</name>
<dbReference type="Proteomes" id="UP000789920">
    <property type="component" value="Unassembled WGS sequence"/>
</dbReference>
<sequence>MSSEETQIRLKEQILSLIRNKCTRWKYYECLLTITEAEELQPWSVEEEKHEFNYQRLFNLIELKGETHILKAEEFWNTNIEGIEYGKQYPDEKVSMLKGIIHILFGSLSKQTTNIIIRSLGIEEDT</sequence>
<proteinExistence type="predicted"/>
<protein>
    <submittedName>
        <fullName evidence="1">1019_t:CDS:1</fullName>
    </submittedName>
</protein>
<reference evidence="1" key="1">
    <citation type="submission" date="2021-06" db="EMBL/GenBank/DDBJ databases">
        <authorList>
            <person name="Kallberg Y."/>
            <person name="Tangrot J."/>
            <person name="Rosling A."/>
        </authorList>
    </citation>
    <scope>NUCLEOTIDE SEQUENCE</scope>
    <source>
        <strain evidence="1">MA461A</strain>
    </source>
</reference>
<evidence type="ECO:0000313" key="2">
    <source>
        <dbReference type="Proteomes" id="UP000789920"/>
    </source>
</evidence>
<evidence type="ECO:0000313" key="1">
    <source>
        <dbReference type="EMBL" id="CAG8838742.1"/>
    </source>
</evidence>